<dbReference type="AlphaFoldDB" id="A0AAV5CXU6"/>
<dbReference type="Proteomes" id="UP001054889">
    <property type="component" value="Unassembled WGS sequence"/>
</dbReference>
<gene>
    <name evidence="1" type="primary">ga20914</name>
    <name evidence="1" type="ORF">PR202_ga20914</name>
</gene>
<accession>A0AAV5CXU6</accession>
<proteinExistence type="predicted"/>
<protein>
    <submittedName>
        <fullName evidence="1">Uncharacterized protein</fullName>
    </submittedName>
</protein>
<dbReference type="PANTHER" id="PTHR31050:SF3">
    <property type="entry name" value="OS08G0412800 PROTEIN"/>
    <property type="match status" value="1"/>
</dbReference>
<sequence>MLSSKALIGGSMEANLESAGNSQHGDMYVWFRAAAAGQMMGLAKSIWERMLWEEYRAGWIEEAEEGAGKAAGGFVPVERFVVKRLDVVAVTFDFAHLNNIKTKLG</sequence>
<name>A0AAV5CXU6_ELECO</name>
<reference evidence="1" key="1">
    <citation type="journal article" date="2018" name="DNA Res.">
        <title>Multiple hybrid de novo genome assembly of finger millet, an orphan allotetraploid crop.</title>
        <authorList>
            <person name="Hatakeyama M."/>
            <person name="Aluri S."/>
            <person name="Balachadran M.T."/>
            <person name="Sivarajan S.R."/>
            <person name="Patrignani A."/>
            <person name="Gruter S."/>
            <person name="Poveda L."/>
            <person name="Shimizu-Inatsugi R."/>
            <person name="Baeten J."/>
            <person name="Francoijs K.J."/>
            <person name="Nataraja K.N."/>
            <person name="Reddy Y.A.N."/>
            <person name="Phadnis S."/>
            <person name="Ravikumar R.L."/>
            <person name="Schlapbach R."/>
            <person name="Sreeman S.M."/>
            <person name="Shimizu K.K."/>
        </authorList>
    </citation>
    <scope>NUCLEOTIDE SEQUENCE</scope>
</reference>
<evidence type="ECO:0000313" key="1">
    <source>
        <dbReference type="EMBL" id="GJN03463.1"/>
    </source>
</evidence>
<dbReference type="PANTHER" id="PTHR31050">
    <property type="entry name" value="OS08G0413200 PROTEIN"/>
    <property type="match status" value="1"/>
</dbReference>
<organism evidence="1 2">
    <name type="scientific">Eleusine coracana subsp. coracana</name>
    <dbReference type="NCBI Taxonomy" id="191504"/>
    <lineage>
        <taxon>Eukaryota</taxon>
        <taxon>Viridiplantae</taxon>
        <taxon>Streptophyta</taxon>
        <taxon>Embryophyta</taxon>
        <taxon>Tracheophyta</taxon>
        <taxon>Spermatophyta</taxon>
        <taxon>Magnoliopsida</taxon>
        <taxon>Liliopsida</taxon>
        <taxon>Poales</taxon>
        <taxon>Poaceae</taxon>
        <taxon>PACMAD clade</taxon>
        <taxon>Chloridoideae</taxon>
        <taxon>Cynodonteae</taxon>
        <taxon>Eleusininae</taxon>
        <taxon>Eleusine</taxon>
    </lineage>
</organism>
<dbReference type="EMBL" id="BQKI01000010">
    <property type="protein sequence ID" value="GJN03463.1"/>
    <property type="molecule type" value="Genomic_DNA"/>
</dbReference>
<evidence type="ECO:0000313" key="2">
    <source>
        <dbReference type="Proteomes" id="UP001054889"/>
    </source>
</evidence>
<reference evidence="1" key="2">
    <citation type="submission" date="2021-12" db="EMBL/GenBank/DDBJ databases">
        <title>Resequencing data analysis of finger millet.</title>
        <authorList>
            <person name="Hatakeyama M."/>
            <person name="Aluri S."/>
            <person name="Balachadran M.T."/>
            <person name="Sivarajan S.R."/>
            <person name="Poveda L."/>
            <person name="Shimizu-Inatsugi R."/>
            <person name="Schlapbach R."/>
            <person name="Sreeman S.M."/>
            <person name="Shimizu K.K."/>
        </authorList>
    </citation>
    <scope>NUCLEOTIDE SEQUENCE</scope>
</reference>
<comment type="caution">
    <text evidence="1">The sequence shown here is derived from an EMBL/GenBank/DDBJ whole genome shotgun (WGS) entry which is preliminary data.</text>
</comment>
<keyword evidence="2" id="KW-1185">Reference proteome</keyword>